<sequence length="132" mass="14404">MKVGIATLASLAATSGLGLVHAQYVATDHIRVFLFGQTSYFSEVAVDVHNDTCLSLDNNLIDGKVQSVLVGGHDIWDVYQRYDKWYCVLYDNFDCTGSEESMITVAGGTNNLATASWANRVHGLRCINDDPA</sequence>
<evidence type="ECO:0000256" key="1">
    <source>
        <dbReference type="SAM" id="SignalP"/>
    </source>
</evidence>
<comment type="caution">
    <text evidence="2">The sequence shown here is derived from an EMBL/GenBank/DDBJ whole genome shotgun (WGS) entry which is preliminary data.</text>
</comment>
<evidence type="ECO:0000313" key="3">
    <source>
        <dbReference type="Proteomes" id="UP000756921"/>
    </source>
</evidence>
<feature type="signal peptide" evidence="1">
    <location>
        <begin position="1"/>
        <end position="22"/>
    </location>
</feature>
<feature type="chain" id="PRO_5040385351" evidence="1">
    <location>
        <begin position="23"/>
        <end position="132"/>
    </location>
</feature>
<proteinExistence type="predicted"/>
<organism evidence="2 3">
    <name type="scientific">Paraphaeosphaeria minitans</name>
    <dbReference type="NCBI Taxonomy" id="565426"/>
    <lineage>
        <taxon>Eukaryota</taxon>
        <taxon>Fungi</taxon>
        <taxon>Dikarya</taxon>
        <taxon>Ascomycota</taxon>
        <taxon>Pezizomycotina</taxon>
        <taxon>Dothideomycetes</taxon>
        <taxon>Pleosporomycetidae</taxon>
        <taxon>Pleosporales</taxon>
        <taxon>Massarineae</taxon>
        <taxon>Didymosphaeriaceae</taxon>
        <taxon>Paraphaeosphaeria</taxon>
    </lineage>
</organism>
<dbReference type="Proteomes" id="UP000756921">
    <property type="component" value="Unassembled WGS sequence"/>
</dbReference>
<keyword evidence="3" id="KW-1185">Reference proteome</keyword>
<dbReference type="AlphaFoldDB" id="A0A9P6KPS0"/>
<protein>
    <submittedName>
        <fullName evidence="2">Uncharacterized protein</fullName>
    </submittedName>
</protein>
<keyword evidence="1" id="KW-0732">Signal</keyword>
<dbReference type="EMBL" id="WJXW01000007">
    <property type="protein sequence ID" value="KAF9734320.1"/>
    <property type="molecule type" value="Genomic_DNA"/>
</dbReference>
<gene>
    <name evidence="2" type="ORF">PMIN01_07223</name>
</gene>
<evidence type="ECO:0000313" key="2">
    <source>
        <dbReference type="EMBL" id="KAF9734320.1"/>
    </source>
</evidence>
<reference evidence="2" key="1">
    <citation type="journal article" date="2020" name="Mol. Plant Microbe Interact.">
        <title>Genome Sequence of the Biocontrol Agent Coniothyrium minitans strain Conio (IMI 134523).</title>
        <authorList>
            <person name="Patel D."/>
            <person name="Shittu T.A."/>
            <person name="Baroncelli R."/>
            <person name="Muthumeenakshi S."/>
            <person name="Osborne T.H."/>
            <person name="Janganan T.K."/>
            <person name="Sreenivasaprasad S."/>
        </authorList>
    </citation>
    <scope>NUCLEOTIDE SEQUENCE</scope>
    <source>
        <strain evidence="2">Conio</strain>
    </source>
</reference>
<dbReference type="OrthoDB" id="3774233at2759"/>
<name>A0A9P6KPS0_9PLEO</name>
<accession>A0A9P6KPS0</accession>